<evidence type="ECO:0000313" key="1">
    <source>
        <dbReference type="EMBL" id="BBJ30925.1"/>
    </source>
</evidence>
<organism evidence="1 2">
    <name type="scientific">Rickettsia asiatica</name>
    <dbReference type="NCBI Taxonomy" id="238800"/>
    <lineage>
        <taxon>Bacteria</taxon>
        <taxon>Pseudomonadati</taxon>
        <taxon>Pseudomonadota</taxon>
        <taxon>Alphaproteobacteria</taxon>
        <taxon>Rickettsiales</taxon>
        <taxon>Rickettsiaceae</taxon>
        <taxon>Rickettsieae</taxon>
        <taxon>Rickettsia</taxon>
        <taxon>spotted fever group</taxon>
    </lineage>
</organism>
<name>A0A510G8G9_9RICK</name>
<sequence>MPHKEYPSKEIITLEGKFELSYKDHYRIEEVNLSIDVANTDNKGSSDYYLSQLNNLKIDAQEISSLVKQQLKAIKEQYKIESKNRKDHIFTNSSNVKVDDLREQILRLIEVSEEAKEVLESSNNYIFIKNDKNIISNLPLLSVHNIITREKVFQEIGNILSKEQCVIISAFAGTGKTTLAIDYGGKQRDEAKKIVRFINADSADKVLETYQKLAEELGINIKDETEESVVISLVNKKIANLKPFTLFIFDNVEKYKDIEPYLNGTINISKDKAQVIITTKDKNLHGDLKLHKDLNVELEPFSKKEARLYLEQSLGNRLNNQDIYKLVEEFGSKDAASPYRLSKAVAYVKENKLLKVNDYINYFKNSKDDHIETILLLQLLEKSPLAWQILQYSTHLDPDFISIEIFKELFLIDEEKLQAPIKMLEALSIMNLTYRNGQAGLQLHRLM</sequence>
<dbReference type="InterPro" id="IPR027417">
    <property type="entry name" value="P-loop_NTPase"/>
</dbReference>
<dbReference type="Proteomes" id="UP000321183">
    <property type="component" value="Chromosome"/>
</dbReference>
<proteinExistence type="predicted"/>
<evidence type="ECO:0000313" key="2">
    <source>
        <dbReference type="Proteomes" id="UP000321183"/>
    </source>
</evidence>
<dbReference type="AlphaFoldDB" id="A0A510G8G9"/>
<protein>
    <recommendedName>
        <fullName evidence="3">NB-ARC domain-containing protein</fullName>
    </recommendedName>
</protein>
<accession>A0A510G8G9</accession>
<dbReference type="SUPFAM" id="SSF52540">
    <property type="entry name" value="P-loop containing nucleoside triphosphate hydrolases"/>
    <property type="match status" value="1"/>
</dbReference>
<dbReference type="Gene3D" id="3.40.50.300">
    <property type="entry name" value="P-loop containing nucleotide triphosphate hydrolases"/>
    <property type="match status" value="1"/>
</dbReference>
<dbReference type="EMBL" id="AP019563">
    <property type="protein sequence ID" value="BBJ30925.1"/>
    <property type="molecule type" value="Genomic_DNA"/>
</dbReference>
<evidence type="ECO:0008006" key="3">
    <source>
        <dbReference type="Google" id="ProtNLM"/>
    </source>
</evidence>
<dbReference type="KEGG" id="ras:RAS_00340"/>
<dbReference type="RefSeq" id="WP_232049243.1">
    <property type="nucleotide sequence ID" value="NZ_AP019563.1"/>
</dbReference>
<keyword evidence="2" id="KW-1185">Reference proteome</keyword>
<gene>
    <name evidence="1" type="ORF">RAS_00340</name>
</gene>
<reference evidence="1 2" key="1">
    <citation type="submission" date="2019-04" db="EMBL/GenBank/DDBJ databases">
        <title>Draft genome sequence of Rickettsia asiatica Maytaro1284.</title>
        <authorList>
            <person name="Thu M."/>
            <person name="Qiu Y."/>
            <person name="Nakao R."/>
        </authorList>
    </citation>
    <scope>NUCLEOTIDE SEQUENCE [LARGE SCALE GENOMIC DNA]</scope>
    <source>
        <strain evidence="1 2">Maytaro1284</strain>
    </source>
</reference>